<protein>
    <recommendedName>
        <fullName evidence="3">Reverse transcriptase domain-containing protein</fullName>
    </recommendedName>
</protein>
<dbReference type="InterPro" id="IPR052055">
    <property type="entry name" value="Hepadnavirus_pol/RT"/>
</dbReference>
<dbReference type="InterPro" id="IPR036397">
    <property type="entry name" value="RNaseH_sf"/>
</dbReference>
<name>A0A1Q9CCI5_SYMMI</name>
<accession>A0A1Q9CCI5</accession>
<dbReference type="EMBL" id="LSRX01001361">
    <property type="protein sequence ID" value="OLP80649.1"/>
    <property type="molecule type" value="Genomic_DNA"/>
</dbReference>
<reference evidence="1 2" key="1">
    <citation type="submission" date="2016-02" db="EMBL/GenBank/DDBJ databases">
        <title>Genome analysis of coral dinoflagellate symbionts highlights evolutionary adaptations to a symbiotic lifestyle.</title>
        <authorList>
            <person name="Aranda M."/>
            <person name="Li Y."/>
            <person name="Liew Y.J."/>
            <person name="Baumgarten S."/>
            <person name="Simakov O."/>
            <person name="Wilson M."/>
            <person name="Piel J."/>
            <person name="Ashoor H."/>
            <person name="Bougouffa S."/>
            <person name="Bajic V.B."/>
            <person name="Ryu T."/>
            <person name="Ravasi T."/>
            <person name="Bayer T."/>
            <person name="Micklem G."/>
            <person name="Kim H."/>
            <person name="Bhak J."/>
            <person name="Lajeunesse T.C."/>
            <person name="Voolstra C.R."/>
        </authorList>
    </citation>
    <scope>NUCLEOTIDE SEQUENCE [LARGE SCALE GENOMIC DNA]</scope>
    <source>
        <strain evidence="1 2">CCMP2467</strain>
    </source>
</reference>
<gene>
    <name evidence="1" type="ORF">AK812_SmicGene38911</name>
</gene>
<evidence type="ECO:0008006" key="3">
    <source>
        <dbReference type="Google" id="ProtNLM"/>
    </source>
</evidence>
<dbReference type="AlphaFoldDB" id="A0A1Q9CCI5"/>
<evidence type="ECO:0000313" key="1">
    <source>
        <dbReference type="EMBL" id="OLP80649.1"/>
    </source>
</evidence>
<comment type="caution">
    <text evidence="1">The sequence shown here is derived from an EMBL/GenBank/DDBJ whole genome shotgun (WGS) entry which is preliminary data.</text>
</comment>
<sequence length="578" mass="65419">MAQRWALQIIYVDDLHVVVVGLDRFKTLWLLLAAYEVAGTPFNYAKFKGGHEAEFVGYFLSYYDHRAGISERRCRWVLDWIASVERDRWMVLGRNLAEFVGRMTFVGRLLGWIVLGGWSLMKGLDPKQADWFAVELRPSDCPWLFGADGESKQHSTSAELLASYVAVVVFGHLREEPNQVTFRVILDAGTDNKSAPQAQKKGYSTKWPLFGVLMQMVSELAKNNKLLRLSWRPREQNQEADDLTNLQFDKFDLRLRKMVGLADVPLAVVHDTSKDLFEVFALDPACREDLLYIAPGAWQSAESQPDIVAELLKEELAEGWISEFASLADVQAQFPQVALGRLGLVLAEGRSAHLVVDSSVTGVTASSSIPNCVSNPRIEDVSSCAPTFVPKEPWIGASIDVKKAHRRMKVNPPERALLAFSFRGRYFISNCLNFGARASAWYWSRLAGSIHRLSHQVIFLRHFMWVYVDDWLAAFVKATAPLHISIWVLLLLCIRLPISWSKCAVDDQITWRDLNQLADDLTNENFASFDPKFRIDLKVEALEWRVLGRLLGHATSLGEAKRTKKKFMLRDSLSELGS</sequence>
<dbReference type="InterPro" id="IPR043502">
    <property type="entry name" value="DNA/RNA_pol_sf"/>
</dbReference>
<dbReference type="Gene3D" id="3.30.420.10">
    <property type="entry name" value="Ribonuclease H-like superfamily/Ribonuclease H"/>
    <property type="match status" value="1"/>
</dbReference>
<dbReference type="PANTHER" id="PTHR33050">
    <property type="entry name" value="REVERSE TRANSCRIPTASE DOMAIN-CONTAINING PROTEIN"/>
    <property type="match status" value="1"/>
</dbReference>
<dbReference type="OrthoDB" id="444409at2759"/>
<proteinExistence type="predicted"/>
<organism evidence="1 2">
    <name type="scientific">Symbiodinium microadriaticum</name>
    <name type="common">Dinoflagellate</name>
    <name type="synonym">Zooxanthella microadriatica</name>
    <dbReference type="NCBI Taxonomy" id="2951"/>
    <lineage>
        <taxon>Eukaryota</taxon>
        <taxon>Sar</taxon>
        <taxon>Alveolata</taxon>
        <taxon>Dinophyceae</taxon>
        <taxon>Suessiales</taxon>
        <taxon>Symbiodiniaceae</taxon>
        <taxon>Symbiodinium</taxon>
    </lineage>
</organism>
<evidence type="ECO:0000313" key="2">
    <source>
        <dbReference type="Proteomes" id="UP000186817"/>
    </source>
</evidence>
<dbReference type="SUPFAM" id="SSF56672">
    <property type="entry name" value="DNA/RNA polymerases"/>
    <property type="match status" value="1"/>
</dbReference>
<dbReference type="Proteomes" id="UP000186817">
    <property type="component" value="Unassembled WGS sequence"/>
</dbReference>
<keyword evidence="2" id="KW-1185">Reference proteome</keyword>
<dbReference type="GO" id="GO:0003676">
    <property type="term" value="F:nucleic acid binding"/>
    <property type="evidence" value="ECO:0007669"/>
    <property type="project" value="InterPro"/>
</dbReference>
<dbReference type="PANTHER" id="PTHR33050:SF7">
    <property type="entry name" value="RIBONUCLEASE H"/>
    <property type="match status" value="1"/>
</dbReference>